<dbReference type="EMBL" id="CAMXCT010005457">
    <property type="protein sequence ID" value="CAI4012429.1"/>
    <property type="molecule type" value="Genomic_DNA"/>
</dbReference>
<evidence type="ECO:0000313" key="4">
    <source>
        <dbReference type="Proteomes" id="UP001152797"/>
    </source>
</evidence>
<reference evidence="3 4" key="2">
    <citation type="submission" date="2024-05" db="EMBL/GenBank/DDBJ databases">
        <authorList>
            <person name="Chen Y."/>
            <person name="Shah S."/>
            <person name="Dougan E. K."/>
            <person name="Thang M."/>
            <person name="Chan C."/>
        </authorList>
    </citation>
    <scope>NUCLEOTIDE SEQUENCE [LARGE SCALE GENOMIC DNA]</scope>
</reference>
<protein>
    <submittedName>
        <fullName evidence="3">Phosphoenolpyruvate carboxykinase (ATP)</fullName>
    </submittedName>
</protein>
<dbReference type="GO" id="GO:0006310">
    <property type="term" value="P:DNA recombination"/>
    <property type="evidence" value="ECO:0007669"/>
    <property type="project" value="UniProtKB-KW"/>
</dbReference>
<dbReference type="InterPro" id="IPR011010">
    <property type="entry name" value="DNA_brk_join_enz"/>
</dbReference>
<proteinExistence type="predicted"/>
<dbReference type="EMBL" id="CAMXCT030005457">
    <property type="protein sequence ID" value="CAL4799741.1"/>
    <property type="molecule type" value="Genomic_DNA"/>
</dbReference>
<organism evidence="2">
    <name type="scientific">Cladocopium goreaui</name>
    <dbReference type="NCBI Taxonomy" id="2562237"/>
    <lineage>
        <taxon>Eukaryota</taxon>
        <taxon>Sar</taxon>
        <taxon>Alveolata</taxon>
        <taxon>Dinophyceae</taxon>
        <taxon>Suessiales</taxon>
        <taxon>Symbiodiniaceae</taxon>
        <taxon>Cladocopium</taxon>
    </lineage>
</organism>
<dbReference type="InterPro" id="IPR013762">
    <property type="entry name" value="Integrase-like_cat_sf"/>
</dbReference>
<evidence type="ECO:0000313" key="3">
    <source>
        <dbReference type="EMBL" id="CAL4799741.1"/>
    </source>
</evidence>
<evidence type="ECO:0000256" key="1">
    <source>
        <dbReference type="ARBA" id="ARBA00023172"/>
    </source>
</evidence>
<reference evidence="2" key="1">
    <citation type="submission" date="2022-10" db="EMBL/GenBank/DDBJ databases">
        <authorList>
            <person name="Chen Y."/>
            <person name="Dougan E. K."/>
            <person name="Chan C."/>
            <person name="Rhodes N."/>
            <person name="Thang M."/>
        </authorList>
    </citation>
    <scope>NUCLEOTIDE SEQUENCE</scope>
</reference>
<sequence>MHGAGSVVDEGDFDDFAKTIVIPGSRAPTVFVPALVNSLLRLVLKYGSKLRSFLHSYLSNQPCPGDQGTRDGSPWPMPIPYPEVFRAGGGGASVWKKRRVSFEILILNCFTLGKPSTCPSTLWLGRRLSAAQWRAVRSLENCSEDLNSVDAGAMARAAVKTESAGDQLDALHRAFAQVSAPGHDFGCGYFGSLGTSTKFDFDHGLGSDFGTFEGTSSLEAFVVAKPIVASVPFGPAPAFDPVPYFDEATEEACCRPLEHRLAMPRVPVPPVSVHVSRAERNLLFRAMADTNRLVAISACDAGEGPFSGLFAVPKDLDRHRLILDARPPNSFETALSQWTSSMATASSLSGIELAPDESLLLSGRDVKDFFYQFVVNPQRARRNVMAGCGGASLEELFTLRGPVPRGLLSVIDDLVLLEKVLSSSLTADVKPSPLSSARLRKIEEAYLASKLPTNQKKAFDDSLTGSFWGVQVDGRKGLVRANETRSWPLVLITVRVCCLGLCTNGLLRSTTLSAIRADASDWGMAAVSADLPVQVAREAMCLSLSKSVWSNLLPPLKAWKRVKELLLPEDELPGAEVFDVHPFWEDLACCVSYKEQWRKPHLRAVHVNVGELRGYLIEEKRLCKQHCSFRVPVGLDSQVALGALVKGRSSSRALNAELCRSLGHYLGSDVYPGFGYFPSALNRTDGPTRFDRPAPVSRPLPWWWEPVVNENYDAFDRWLAACVDAIRTSPEPILDVDLRLKVCMQTCEAPFVEANQLGSRNTSGCLPAEAVRILETFSCEQVLFKKGTARQFFHPGALDLYAGRGGVARALLRGGCPWVVTFEFTRSACEDVLNKLNAKKILRQFRDPASRDTMRVDYCRFGTPWRKRTRVALNIPKLRGLRRLCACEKPHVQLRGQHPFEAKNPGPAVPRRARNFSLEQARVQTFASLQLGDRRWDLFLDWCCNFISGDVVGLFLKVPLLLAHSIIEDTETLTFALVVLFFTTDTSFSLPYGRWEKAEPVQHRVPVPEPLAEALISLAWAHGWKRWCGVVLLCFFGIARAGEVFRCKRSDLLFPDDMMHESSAAFLLLRSSKTSYRQAARVQHLKISNNYVVNLLRRIYLDADSDEDLFTGSAQIFRRRWDYLLQMLDVKHCPGVTPGGLRGGGAVAFYRKGGSVSELLWAMRLKQIATLESYLQEVAALSFLQELSSHSLASIRAAASLFPHLDR</sequence>
<dbReference type="Gene3D" id="1.10.443.10">
    <property type="entry name" value="Intergrase catalytic core"/>
    <property type="match status" value="1"/>
</dbReference>
<dbReference type="GO" id="GO:0003677">
    <property type="term" value="F:DNA binding"/>
    <property type="evidence" value="ECO:0007669"/>
    <property type="project" value="InterPro"/>
</dbReference>
<name>A0A9P1DLC8_9DINO</name>
<keyword evidence="1" id="KW-0233">DNA recombination</keyword>
<accession>A0A9P1DLC8</accession>
<dbReference type="GO" id="GO:0015074">
    <property type="term" value="P:DNA integration"/>
    <property type="evidence" value="ECO:0007669"/>
    <property type="project" value="InterPro"/>
</dbReference>
<dbReference type="SUPFAM" id="SSF56349">
    <property type="entry name" value="DNA breaking-rejoining enzymes"/>
    <property type="match status" value="1"/>
</dbReference>
<dbReference type="AlphaFoldDB" id="A0A9P1DLC8"/>
<keyword evidence="4" id="KW-1185">Reference proteome</keyword>
<dbReference type="EMBL" id="CAMXCT020005457">
    <property type="protein sequence ID" value="CAL1165804.1"/>
    <property type="molecule type" value="Genomic_DNA"/>
</dbReference>
<dbReference type="Proteomes" id="UP001152797">
    <property type="component" value="Unassembled WGS sequence"/>
</dbReference>
<evidence type="ECO:0000313" key="2">
    <source>
        <dbReference type="EMBL" id="CAI4012429.1"/>
    </source>
</evidence>
<comment type="caution">
    <text evidence="2">The sequence shown here is derived from an EMBL/GenBank/DDBJ whole genome shotgun (WGS) entry which is preliminary data.</text>
</comment>
<gene>
    <name evidence="2" type="ORF">C1SCF055_LOCUS37491</name>
</gene>